<sequence>MKEKEYPSLIYNTRRRATFDPQPTFFKKRLQETPSKLIDDFLSELSANENGTLWSTSLKIPYGDFDLSQEYLSVYPVLHQQFLDSLRGLIPLVTVTPYNEFLGTIRQHESEEWHTLRHLFITASVSKVAYNLTPRGAKNYIASHLWGLNKMDEDDTPLAIEYGRQNENIARKLYEEEMKIRDPTASVLQMGLTQSKQYHELACSPDGVLESKVNPKRAIEIKCPIRLQKVHPKLFDQYLKGKKLDDFYLYRDAFGKIRLKNDHSYYYQIQMVLGILHLEQCDLIVWSPKGIITIPINFDKLFWSDLAEGLVSNHHSLLIPEYFLMRTPRNLDVLILDIV</sequence>
<keyword evidence="2" id="KW-1185">Reference proteome</keyword>
<dbReference type="InterPro" id="IPR019080">
    <property type="entry name" value="YqaJ_viral_recombinase"/>
</dbReference>
<gene>
    <name evidence="3" type="primary">LOC127751008</name>
</gene>
<dbReference type="PANTHER" id="PTHR46609">
    <property type="entry name" value="EXONUCLEASE, PHAGE-TYPE/RECB, C-TERMINAL DOMAIN-CONTAINING PROTEIN"/>
    <property type="match status" value="1"/>
</dbReference>
<dbReference type="Proteomes" id="UP000504606">
    <property type="component" value="Unplaced"/>
</dbReference>
<dbReference type="KEGG" id="foc:127751008"/>
<dbReference type="Gene3D" id="3.90.320.10">
    <property type="match status" value="1"/>
</dbReference>
<dbReference type="RefSeq" id="XP_052129826.1">
    <property type="nucleotide sequence ID" value="XM_052273866.1"/>
</dbReference>
<accession>A0A9C6X5T4</accession>
<dbReference type="PANTHER" id="PTHR46609:SF6">
    <property type="entry name" value="EXONUCLEASE, PHAGE-TYPE_RECB, C-TERMINAL DOMAIN-CONTAINING PROTEIN-RELATED"/>
    <property type="match status" value="1"/>
</dbReference>
<evidence type="ECO:0000259" key="1">
    <source>
        <dbReference type="Pfam" id="PF09588"/>
    </source>
</evidence>
<reference evidence="3" key="1">
    <citation type="submission" date="2025-08" db="UniProtKB">
        <authorList>
            <consortium name="RefSeq"/>
        </authorList>
    </citation>
    <scope>IDENTIFICATION</scope>
    <source>
        <tissue evidence="3">Whole organism</tissue>
    </source>
</reference>
<dbReference type="GeneID" id="127751008"/>
<dbReference type="Pfam" id="PF09588">
    <property type="entry name" value="YqaJ"/>
    <property type="match status" value="1"/>
</dbReference>
<name>A0A9C6X5T4_FRAOC</name>
<dbReference type="InterPro" id="IPR051703">
    <property type="entry name" value="NF-kappa-B_Signaling_Reg"/>
</dbReference>
<protein>
    <submittedName>
        <fullName evidence="3">Uncharacterized protein LOC127751008</fullName>
    </submittedName>
</protein>
<dbReference type="CDD" id="cd22343">
    <property type="entry name" value="PDDEXK_lambda_exonuclease-like"/>
    <property type="match status" value="1"/>
</dbReference>
<organism evidence="2 3">
    <name type="scientific">Frankliniella occidentalis</name>
    <name type="common">Western flower thrips</name>
    <name type="synonym">Euthrips occidentalis</name>
    <dbReference type="NCBI Taxonomy" id="133901"/>
    <lineage>
        <taxon>Eukaryota</taxon>
        <taxon>Metazoa</taxon>
        <taxon>Ecdysozoa</taxon>
        <taxon>Arthropoda</taxon>
        <taxon>Hexapoda</taxon>
        <taxon>Insecta</taxon>
        <taxon>Pterygota</taxon>
        <taxon>Neoptera</taxon>
        <taxon>Paraneoptera</taxon>
        <taxon>Thysanoptera</taxon>
        <taxon>Terebrantia</taxon>
        <taxon>Thripoidea</taxon>
        <taxon>Thripidae</taxon>
        <taxon>Frankliniella</taxon>
    </lineage>
</organism>
<dbReference type="AlphaFoldDB" id="A0A9C6X5T4"/>
<evidence type="ECO:0000313" key="2">
    <source>
        <dbReference type="Proteomes" id="UP000504606"/>
    </source>
</evidence>
<dbReference type="InterPro" id="IPR011335">
    <property type="entry name" value="Restrct_endonuc-II-like"/>
</dbReference>
<feature type="domain" description="YqaJ viral recombinase" evidence="1">
    <location>
        <begin position="112"/>
        <end position="271"/>
    </location>
</feature>
<dbReference type="InterPro" id="IPR011604">
    <property type="entry name" value="PDDEXK-like_dom_sf"/>
</dbReference>
<evidence type="ECO:0000313" key="3">
    <source>
        <dbReference type="RefSeq" id="XP_052129826.1"/>
    </source>
</evidence>
<dbReference type="GO" id="GO:0006281">
    <property type="term" value="P:DNA repair"/>
    <property type="evidence" value="ECO:0007669"/>
    <property type="project" value="UniProtKB-ARBA"/>
</dbReference>
<proteinExistence type="predicted"/>
<dbReference type="SUPFAM" id="SSF52980">
    <property type="entry name" value="Restriction endonuclease-like"/>
    <property type="match status" value="1"/>
</dbReference>